<keyword evidence="3" id="KW-0997">Cell inner membrane</keyword>
<evidence type="ECO:0000256" key="2">
    <source>
        <dbReference type="ARBA" id="ARBA00022475"/>
    </source>
</evidence>
<protein>
    <recommendedName>
        <fullName evidence="9">Lauroyl/myristoyl acyltransferase</fullName>
    </recommendedName>
</protein>
<dbReference type="EMBL" id="AMZN01000068">
    <property type="protein sequence ID" value="ELR69765.1"/>
    <property type="molecule type" value="Genomic_DNA"/>
</dbReference>
<dbReference type="GO" id="GO:0009247">
    <property type="term" value="P:glycolipid biosynthetic process"/>
    <property type="evidence" value="ECO:0007669"/>
    <property type="project" value="UniProtKB-ARBA"/>
</dbReference>
<evidence type="ECO:0000313" key="8">
    <source>
        <dbReference type="Proteomes" id="UP000011135"/>
    </source>
</evidence>
<accession>L8JLV1</accession>
<evidence type="ECO:0000256" key="1">
    <source>
        <dbReference type="ARBA" id="ARBA00004533"/>
    </source>
</evidence>
<comment type="caution">
    <text evidence="7">The sequence shown here is derived from an EMBL/GenBank/DDBJ whole genome shotgun (WGS) entry which is preliminary data.</text>
</comment>
<proteinExistence type="predicted"/>
<organism evidence="7 8">
    <name type="scientific">Fulvivirga imtechensis AK7</name>
    <dbReference type="NCBI Taxonomy" id="1237149"/>
    <lineage>
        <taxon>Bacteria</taxon>
        <taxon>Pseudomonadati</taxon>
        <taxon>Bacteroidota</taxon>
        <taxon>Cytophagia</taxon>
        <taxon>Cytophagales</taxon>
        <taxon>Fulvivirgaceae</taxon>
        <taxon>Fulvivirga</taxon>
    </lineage>
</organism>
<dbReference type="eggNOG" id="COG1560">
    <property type="taxonomic scope" value="Bacteria"/>
</dbReference>
<evidence type="ECO:0000256" key="6">
    <source>
        <dbReference type="ARBA" id="ARBA00023315"/>
    </source>
</evidence>
<dbReference type="AlphaFoldDB" id="L8JLV1"/>
<evidence type="ECO:0000313" key="7">
    <source>
        <dbReference type="EMBL" id="ELR69765.1"/>
    </source>
</evidence>
<keyword evidence="2" id="KW-1003">Cell membrane</keyword>
<comment type="subcellular location">
    <subcellularLocation>
        <location evidence="1">Cell inner membrane</location>
    </subcellularLocation>
</comment>
<gene>
    <name evidence="7" type="ORF">C900_04612</name>
</gene>
<keyword evidence="4" id="KW-0808">Transferase</keyword>
<dbReference type="RefSeq" id="WP_009581801.1">
    <property type="nucleotide sequence ID" value="NZ_AMZN01000068.1"/>
</dbReference>
<dbReference type="InterPro" id="IPR004960">
    <property type="entry name" value="LipA_acyltrans"/>
</dbReference>
<evidence type="ECO:0000256" key="3">
    <source>
        <dbReference type="ARBA" id="ARBA00022519"/>
    </source>
</evidence>
<evidence type="ECO:0000256" key="4">
    <source>
        <dbReference type="ARBA" id="ARBA00022679"/>
    </source>
</evidence>
<dbReference type="GO" id="GO:0005886">
    <property type="term" value="C:plasma membrane"/>
    <property type="evidence" value="ECO:0007669"/>
    <property type="project" value="UniProtKB-SubCell"/>
</dbReference>
<name>L8JLV1_9BACT</name>
<keyword evidence="8" id="KW-1185">Reference proteome</keyword>
<dbReference type="STRING" id="1237149.C900_04612"/>
<reference evidence="7 8" key="1">
    <citation type="submission" date="2012-12" db="EMBL/GenBank/DDBJ databases">
        <title>Genome assembly of Fulvivirga imtechensis AK7.</title>
        <authorList>
            <person name="Nupur N."/>
            <person name="Khatri I."/>
            <person name="Kumar R."/>
            <person name="Subramanian S."/>
            <person name="Pinnaka A."/>
        </authorList>
    </citation>
    <scope>NUCLEOTIDE SEQUENCE [LARGE SCALE GENOMIC DNA]</scope>
    <source>
        <strain evidence="7 8">AK7</strain>
    </source>
</reference>
<evidence type="ECO:0000256" key="5">
    <source>
        <dbReference type="ARBA" id="ARBA00023136"/>
    </source>
</evidence>
<keyword evidence="6" id="KW-0012">Acyltransferase</keyword>
<dbReference type="Proteomes" id="UP000011135">
    <property type="component" value="Unassembled WGS sequence"/>
</dbReference>
<dbReference type="Pfam" id="PF03279">
    <property type="entry name" value="Lip_A_acyltrans"/>
    <property type="match status" value="1"/>
</dbReference>
<dbReference type="OrthoDB" id="1373292at2"/>
<keyword evidence="5" id="KW-0472">Membrane</keyword>
<sequence>MKLSSVEEELRATSRKLPTDPAMQALKAHCYANVSNIMPDLPKAQYDKLLMDAYHNTLCCHYEEADIGIVESLETCFEGSNPLDRDRPPRIFVTFHFGSYRLINALLIKNGIKFKTLTITGFILSSQAQYQQNFDILAAQYQFPYGMEILDAKNPKILFEIIRAVKDGYSIVIFQDGNAGTDGITEDNKNLQNVNFLNRELKARKGVAYMSYLTKAPVAPLLIPRVGNKYVAYFLREIKPEENEEREDYCDRLLKTLYGNLEKYVQLYPAQWDGWFNLQKYIVKGSRTDTMVKFEPEKAFHFNNKGFIPFKDKQEHFLLDIVTYNAIEISEPLLQALCESEGEDLSGLFDLSDRDTLELVERLYEYEVLVQG</sequence>
<evidence type="ECO:0008006" key="9">
    <source>
        <dbReference type="Google" id="ProtNLM"/>
    </source>
</evidence>
<dbReference type="GO" id="GO:0016746">
    <property type="term" value="F:acyltransferase activity"/>
    <property type="evidence" value="ECO:0007669"/>
    <property type="project" value="UniProtKB-KW"/>
</dbReference>